<keyword evidence="1" id="KW-0812">Transmembrane</keyword>
<organism evidence="2 3">
    <name type="scientific">Kistimonas scapharcae</name>
    <dbReference type="NCBI Taxonomy" id="1036133"/>
    <lineage>
        <taxon>Bacteria</taxon>
        <taxon>Pseudomonadati</taxon>
        <taxon>Pseudomonadota</taxon>
        <taxon>Gammaproteobacteria</taxon>
        <taxon>Oceanospirillales</taxon>
        <taxon>Endozoicomonadaceae</taxon>
        <taxon>Kistimonas</taxon>
    </lineage>
</organism>
<feature type="transmembrane region" description="Helical" evidence="1">
    <location>
        <begin position="144"/>
        <end position="162"/>
    </location>
</feature>
<feature type="transmembrane region" description="Helical" evidence="1">
    <location>
        <begin position="72"/>
        <end position="99"/>
    </location>
</feature>
<evidence type="ECO:0000256" key="1">
    <source>
        <dbReference type="SAM" id="Phobius"/>
    </source>
</evidence>
<keyword evidence="1" id="KW-1133">Transmembrane helix</keyword>
<gene>
    <name evidence="2" type="ORF">GCM10023116_29360</name>
</gene>
<dbReference type="InterPro" id="IPR018681">
    <property type="entry name" value="DUF2165_transmembrane"/>
</dbReference>
<evidence type="ECO:0000313" key="2">
    <source>
        <dbReference type="EMBL" id="GAA4650653.1"/>
    </source>
</evidence>
<sequence>MLPSRKIALLTKSTVALSFGLYALLAGISNLLDFDSNYHFVRHVLTMDTMKPFFSQVLIDARAIHSSSVHLVAYYSIIATEVLAGLLCLSGAIILFISLFSQKRFELAKMLYNAGACLALALWYLGFCVIGGEWFAMWANEWNGLMKAYTISTFLLASLIWINQQ</sequence>
<keyword evidence="3" id="KW-1185">Reference proteome</keyword>
<proteinExistence type="predicted"/>
<protein>
    <submittedName>
        <fullName evidence="2">DUF2165 family protein</fullName>
    </submittedName>
</protein>
<comment type="caution">
    <text evidence="2">The sequence shown here is derived from an EMBL/GenBank/DDBJ whole genome shotgun (WGS) entry which is preliminary data.</text>
</comment>
<feature type="transmembrane region" description="Helical" evidence="1">
    <location>
        <begin position="7"/>
        <end position="28"/>
    </location>
</feature>
<dbReference type="Pfam" id="PF09933">
    <property type="entry name" value="DUF2165"/>
    <property type="match status" value="1"/>
</dbReference>
<reference evidence="3" key="1">
    <citation type="journal article" date="2019" name="Int. J. Syst. Evol. Microbiol.">
        <title>The Global Catalogue of Microorganisms (GCM) 10K type strain sequencing project: providing services to taxonomists for standard genome sequencing and annotation.</title>
        <authorList>
            <consortium name="The Broad Institute Genomics Platform"/>
            <consortium name="The Broad Institute Genome Sequencing Center for Infectious Disease"/>
            <person name="Wu L."/>
            <person name="Ma J."/>
        </authorList>
    </citation>
    <scope>NUCLEOTIDE SEQUENCE [LARGE SCALE GENOMIC DNA]</scope>
    <source>
        <strain evidence="3">JCM 17805</strain>
    </source>
</reference>
<dbReference type="RefSeq" id="WP_345196872.1">
    <property type="nucleotide sequence ID" value="NZ_BAABFL010000412.1"/>
</dbReference>
<name>A0ABP8V352_9GAMM</name>
<keyword evidence="1" id="KW-0472">Membrane</keyword>
<accession>A0ABP8V352</accession>
<evidence type="ECO:0000313" key="3">
    <source>
        <dbReference type="Proteomes" id="UP001500604"/>
    </source>
</evidence>
<dbReference type="Proteomes" id="UP001500604">
    <property type="component" value="Unassembled WGS sequence"/>
</dbReference>
<feature type="transmembrane region" description="Helical" evidence="1">
    <location>
        <begin position="111"/>
        <end position="132"/>
    </location>
</feature>
<dbReference type="EMBL" id="BAABFL010000412">
    <property type="protein sequence ID" value="GAA4650653.1"/>
    <property type="molecule type" value="Genomic_DNA"/>
</dbReference>